<name>A0A0E9Q645_ANGAN</name>
<reference evidence="1" key="2">
    <citation type="journal article" date="2015" name="Fish Shellfish Immunol.">
        <title>Early steps in the European eel (Anguilla anguilla)-Vibrio vulnificus interaction in the gills: Role of the RtxA13 toxin.</title>
        <authorList>
            <person name="Callol A."/>
            <person name="Pajuelo D."/>
            <person name="Ebbesson L."/>
            <person name="Teles M."/>
            <person name="MacKenzie S."/>
            <person name="Amaro C."/>
        </authorList>
    </citation>
    <scope>NUCLEOTIDE SEQUENCE</scope>
</reference>
<dbReference type="AlphaFoldDB" id="A0A0E9Q645"/>
<evidence type="ECO:0000313" key="1">
    <source>
        <dbReference type="EMBL" id="JAH12341.1"/>
    </source>
</evidence>
<dbReference type="EMBL" id="GBXM01096236">
    <property type="protein sequence ID" value="JAH12341.1"/>
    <property type="molecule type" value="Transcribed_RNA"/>
</dbReference>
<proteinExistence type="predicted"/>
<accession>A0A0E9Q645</accession>
<reference evidence="1" key="1">
    <citation type="submission" date="2014-11" db="EMBL/GenBank/DDBJ databases">
        <authorList>
            <person name="Amaro Gonzalez C."/>
        </authorList>
    </citation>
    <scope>NUCLEOTIDE SEQUENCE</scope>
</reference>
<protein>
    <submittedName>
        <fullName evidence="1">Uncharacterized protein</fullName>
    </submittedName>
</protein>
<sequence length="25" mass="3034">MFPVDCLCRFYSLLQKNKSLNIPRF</sequence>
<organism evidence="1">
    <name type="scientific">Anguilla anguilla</name>
    <name type="common">European freshwater eel</name>
    <name type="synonym">Muraena anguilla</name>
    <dbReference type="NCBI Taxonomy" id="7936"/>
    <lineage>
        <taxon>Eukaryota</taxon>
        <taxon>Metazoa</taxon>
        <taxon>Chordata</taxon>
        <taxon>Craniata</taxon>
        <taxon>Vertebrata</taxon>
        <taxon>Euteleostomi</taxon>
        <taxon>Actinopterygii</taxon>
        <taxon>Neopterygii</taxon>
        <taxon>Teleostei</taxon>
        <taxon>Anguilliformes</taxon>
        <taxon>Anguillidae</taxon>
        <taxon>Anguilla</taxon>
    </lineage>
</organism>